<reference evidence="2" key="1">
    <citation type="journal article" date="2023" name="Mol. Phylogenet. Evol.">
        <title>Genome-scale phylogeny and comparative genomics of the fungal order Sordariales.</title>
        <authorList>
            <person name="Hensen N."/>
            <person name="Bonometti L."/>
            <person name="Westerberg I."/>
            <person name="Brannstrom I.O."/>
            <person name="Guillou S."/>
            <person name="Cros-Aarteil S."/>
            <person name="Calhoun S."/>
            <person name="Haridas S."/>
            <person name="Kuo A."/>
            <person name="Mondo S."/>
            <person name="Pangilinan J."/>
            <person name="Riley R."/>
            <person name="LaButti K."/>
            <person name="Andreopoulos B."/>
            <person name="Lipzen A."/>
            <person name="Chen C."/>
            <person name="Yan M."/>
            <person name="Daum C."/>
            <person name="Ng V."/>
            <person name="Clum A."/>
            <person name="Steindorff A."/>
            <person name="Ohm R.A."/>
            <person name="Martin F."/>
            <person name="Silar P."/>
            <person name="Natvig D.O."/>
            <person name="Lalanne C."/>
            <person name="Gautier V."/>
            <person name="Ament-Velasquez S.L."/>
            <person name="Kruys A."/>
            <person name="Hutchinson M.I."/>
            <person name="Powell A.J."/>
            <person name="Barry K."/>
            <person name="Miller A.N."/>
            <person name="Grigoriev I.V."/>
            <person name="Debuchy R."/>
            <person name="Gladieux P."/>
            <person name="Hiltunen Thoren M."/>
            <person name="Johannesson H."/>
        </authorList>
    </citation>
    <scope>NUCLEOTIDE SEQUENCE</scope>
    <source>
        <strain evidence="2">FGSC 1904</strain>
    </source>
</reference>
<dbReference type="Proteomes" id="UP001281003">
    <property type="component" value="Unassembled WGS sequence"/>
</dbReference>
<keyword evidence="3" id="KW-1185">Reference proteome</keyword>
<protein>
    <submittedName>
        <fullName evidence="2">Uncharacterized protein</fullName>
    </submittedName>
</protein>
<name>A0AAE0NW42_SORBR</name>
<feature type="region of interest" description="Disordered" evidence="1">
    <location>
        <begin position="737"/>
        <end position="757"/>
    </location>
</feature>
<feature type="region of interest" description="Disordered" evidence="1">
    <location>
        <begin position="692"/>
        <end position="712"/>
    </location>
</feature>
<feature type="region of interest" description="Disordered" evidence="1">
    <location>
        <begin position="653"/>
        <end position="672"/>
    </location>
</feature>
<evidence type="ECO:0000313" key="2">
    <source>
        <dbReference type="EMBL" id="KAK3388684.1"/>
    </source>
</evidence>
<evidence type="ECO:0000256" key="1">
    <source>
        <dbReference type="SAM" id="MobiDB-lite"/>
    </source>
</evidence>
<sequence length="757" mass="86497">MPPAFTFRDSLDEPPHITLGRKAWKWYTNKYRETGIWERDLWQSIISDIGPGRKNNNVSRKARKEGNYHITYPPDSEGYELLQEHISFRYDEWFASDERYKIPIIVAQEPESLDVQVRKGISNILKGKSWTTDNDNNNDLSARLKKVTLDRCTDAEHFIRTALYPAWKSICGDLHNNDTANIYCFDLPYNHTNLAFDIIDAMASYQQCPQINFRLVLDSAKYTDDQMVELLTTERPLSSNNNNNNKELTVEITDGSTEARTSLIHQIDDSALIIDATSNSCILQAIRDPAIHLSLTGDKYAPRPWGILKFIVNWEERGFYERCIEATRKIPGGRARISGGCSPNKGKSRATTTKSYREIRPKPTGGNLPLRSKSASGSMSPVSEDMDIDDNTTTKTTKTADKDIDNDPTFSPLHDDDRYRLLQSLWLERNTPLDEVVRENMPEFEFDPSFGLPDDARLDLMEALLDEKWSTTWEILEDFYDGGHFIYNELDQESRWREVRMKMQGLHRRRAAGGGLKGGATTFARHRQASAADADVDLLKEGWGPLRWEDPELIHGEILGWEEPLKKGGVVLENHFERRFQEMFIDLVYEVRYRWLNPGFGQIFNPTFYFCRQGIMTGSRNHLATALPRIDRGLGLSLDDEKVHHYDFNKAAEERKAASTSTDSEGNVPFTPSVYEGRDRLLKARKAGKLPSSSAILQHRKSVSAPDDLRSKTASFRRKEANLEEEISIFKAAVAAKEDEVANQKRRERAPSPEGKQ</sequence>
<reference evidence="2" key="2">
    <citation type="submission" date="2023-07" db="EMBL/GenBank/DDBJ databases">
        <authorList>
            <consortium name="Lawrence Berkeley National Laboratory"/>
            <person name="Haridas S."/>
            <person name="Hensen N."/>
            <person name="Bonometti L."/>
            <person name="Westerberg I."/>
            <person name="Brannstrom I.O."/>
            <person name="Guillou S."/>
            <person name="Cros-Aarteil S."/>
            <person name="Calhoun S."/>
            <person name="Kuo A."/>
            <person name="Mondo S."/>
            <person name="Pangilinan J."/>
            <person name="Riley R."/>
            <person name="LaButti K."/>
            <person name="Andreopoulos B."/>
            <person name="Lipzen A."/>
            <person name="Chen C."/>
            <person name="Yanf M."/>
            <person name="Daum C."/>
            <person name="Ng V."/>
            <person name="Clum A."/>
            <person name="Steindorff A."/>
            <person name="Ohm R."/>
            <person name="Martin F."/>
            <person name="Silar P."/>
            <person name="Natvig D."/>
            <person name="Lalanne C."/>
            <person name="Gautier V."/>
            <person name="Ament-velasquez S.L."/>
            <person name="Kruys A."/>
            <person name="Hutchinson M.I."/>
            <person name="Powell A.J."/>
            <person name="Barry K."/>
            <person name="Miller A.N."/>
            <person name="Grigoriev I.V."/>
            <person name="Debuchy R."/>
            <person name="Gladieux P."/>
            <person name="Thoren M.H."/>
            <person name="Johannesson H."/>
        </authorList>
    </citation>
    <scope>NUCLEOTIDE SEQUENCE</scope>
    <source>
        <strain evidence="2">FGSC 1904</strain>
    </source>
</reference>
<proteinExistence type="predicted"/>
<dbReference type="EMBL" id="JAUTDP010000015">
    <property type="protein sequence ID" value="KAK3388684.1"/>
    <property type="molecule type" value="Genomic_DNA"/>
</dbReference>
<evidence type="ECO:0000313" key="3">
    <source>
        <dbReference type="Proteomes" id="UP001281003"/>
    </source>
</evidence>
<accession>A0AAE0NW42</accession>
<gene>
    <name evidence="2" type="ORF">B0T20DRAFT_364640</name>
</gene>
<comment type="caution">
    <text evidence="2">The sequence shown here is derived from an EMBL/GenBank/DDBJ whole genome shotgun (WGS) entry which is preliminary data.</text>
</comment>
<feature type="region of interest" description="Disordered" evidence="1">
    <location>
        <begin position="336"/>
        <end position="410"/>
    </location>
</feature>
<organism evidence="2 3">
    <name type="scientific">Sordaria brevicollis</name>
    <dbReference type="NCBI Taxonomy" id="83679"/>
    <lineage>
        <taxon>Eukaryota</taxon>
        <taxon>Fungi</taxon>
        <taxon>Dikarya</taxon>
        <taxon>Ascomycota</taxon>
        <taxon>Pezizomycotina</taxon>
        <taxon>Sordariomycetes</taxon>
        <taxon>Sordariomycetidae</taxon>
        <taxon>Sordariales</taxon>
        <taxon>Sordariaceae</taxon>
        <taxon>Sordaria</taxon>
    </lineage>
</organism>
<dbReference type="AlphaFoldDB" id="A0AAE0NW42"/>